<dbReference type="EMBL" id="FQWQ01000001">
    <property type="protein sequence ID" value="SHG62014.1"/>
    <property type="molecule type" value="Genomic_DNA"/>
</dbReference>
<dbReference type="AlphaFoldDB" id="A0A1M5LA56"/>
<name>A0A1M5LA56_9BACT</name>
<feature type="compositionally biased region" description="Polar residues" evidence="1">
    <location>
        <begin position="1"/>
        <end position="11"/>
    </location>
</feature>
<evidence type="ECO:0000313" key="2">
    <source>
        <dbReference type="EMBL" id="SHG62014.1"/>
    </source>
</evidence>
<protein>
    <submittedName>
        <fullName evidence="2">Uncharacterized protein</fullName>
    </submittedName>
</protein>
<keyword evidence="3" id="KW-1185">Reference proteome</keyword>
<evidence type="ECO:0000313" key="3">
    <source>
        <dbReference type="Proteomes" id="UP000184212"/>
    </source>
</evidence>
<feature type="region of interest" description="Disordered" evidence="1">
    <location>
        <begin position="1"/>
        <end position="21"/>
    </location>
</feature>
<reference evidence="2 3" key="1">
    <citation type="submission" date="2016-11" db="EMBL/GenBank/DDBJ databases">
        <authorList>
            <person name="Jaros S."/>
            <person name="Januszkiewicz K."/>
            <person name="Wedrychowicz H."/>
        </authorList>
    </citation>
    <scope>NUCLEOTIDE SEQUENCE [LARGE SCALE GENOMIC DNA]</scope>
    <source>
        <strain evidence="2 3">DSM 24574</strain>
    </source>
</reference>
<accession>A0A1M5LA56</accession>
<evidence type="ECO:0000256" key="1">
    <source>
        <dbReference type="SAM" id="MobiDB-lite"/>
    </source>
</evidence>
<sequence>MATLHPSSLSRTYPEGSWSGDKMCYSRWGNKAKKKDAFYSIPSIQNSSPFTFSFWSIQN</sequence>
<dbReference type="Proteomes" id="UP000184212">
    <property type="component" value="Unassembled WGS sequence"/>
</dbReference>
<proteinExistence type="predicted"/>
<organism evidence="2 3">
    <name type="scientific">Chryseolinea serpens</name>
    <dbReference type="NCBI Taxonomy" id="947013"/>
    <lineage>
        <taxon>Bacteria</taxon>
        <taxon>Pseudomonadati</taxon>
        <taxon>Bacteroidota</taxon>
        <taxon>Cytophagia</taxon>
        <taxon>Cytophagales</taxon>
        <taxon>Fulvivirgaceae</taxon>
        <taxon>Chryseolinea</taxon>
    </lineage>
</organism>
<gene>
    <name evidence="2" type="ORF">SAMN04488109_1108</name>
</gene>